<protein>
    <submittedName>
        <fullName evidence="8">YihY/virulence factor BrkB family protein</fullName>
    </submittedName>
</protein>
<name>A0ABY5E184_9ACTN</name>
<dbReference type="PANTHER" id="PTHR30213:SF0">
    <property type="entry name" value="UPF0761 MEMBRANE PROTEIN YIHY"/>
    <property type="match status" value="1"/>
</dbReference>
<keyword evidence="2" id="KW-1003">Cell membrane</keyword>
<evidence type="ECO:0000313" key="9">
    <source>
        <dbReference type="Proteomes" id="UP001056035"/>
    </source>
</evidence>
<keyword evidence="3 7" id="KW-0812">Transmembrane</keyword>
<dbReference type="PANTHER" id="PTHR30213">
    <property type="entry name" value="INNER MEMBRANE PROTEIN YHJD"/>
    <property type="match status" value="1"/>
</dbReference>
<feature type="transmembrane region" description="Helical" evidence="7">
    <location>
        <begin position="104"/>
        <end position="125"/>
    </location>
</feature>
<keyword evidence="5 7" id="KW-0472">Membrane</keyword>
<feature type="transmembrane region" description="Helical" evidence="7">
    <location>
        <begin position="252"/>
        <end position="278"/>
    </location>
</feature>
<feature type="transmembrane region" description="Helical" evidence="7">
    <location>
        <begin position="193"/>
        <end position="212"/>
    </location>
</feature>
<evidence type="ECO:0000256" key="1">
    <source>
        <dbReference type="ARBA" id="ARBA00004651"/>
    </source>
</evidence>
<feature type="transmembrane region" description="Helical" evidence="7">
    <location>
        <begin position="40"/>
        <end position="62"/>
    </location>
</feature>
<dbReference type="Pfam" id="PF03631">
    <property type="entry name" value="Virul_fac_BrkB"/>
    <property type="match status" value="1"/>
</dbReference>
<evidence type="ECO:0000256" key="6">
    <source>
        <dbReference type="SAM" id="MobiDB-lite"/>
    </source>
</evidence>
<accession>A0ABY5E184</accession>
<evidence type="ECO:0000256" key="3">
    <source>
        <dbReference type="ARBA" id="ARBA00022692"/>
    </source>
</evidence>
<feature type="transmembrane region" description="Helical" evidence="7">
    <location>
        <begin position="146"/>
        <end position="173"/>
    </location>
</feature>
<feature type="transmembrane region" description="Helical" evidence="7">
    <location>
        <begin position="224"/>
        <end position="246"/>
    </location>
</feature>
<reference evidence="8 9" key="1">
    <citation type="submission" date="2022-06" db="EMBL/GenBank/DDBJ databases">
        <title>Paraconexibacter antarcticus.</title>
        <authorList>
            <person name="Kim C.S."/>
        </authorList>
    </citation>
    <scope>NUCLEOTIDE SEQUENCE [LARGE SCALE GENOMIC DNA]</scope>
    <source>
        <strain evidence="8 9">02-257</strain>
    </source>
</reference>
<evidence type="ECO:0000256" key="5">
    <source>
        <dbReference type="ARBA" id="ARBA00023136"/>
    </source>
</evidence>
<organism evidence="8 9">
    <name type="scientific">Paraconexibacter antarcticus</name>
    <dbReference type="NCBI Taxonomy" id="2949664"/>
    <lineage>
        <taxon>Bacteria</taxon>
        <taxon>Bacillati</taxon>
        <taxon>Actinomycetota</taxon>
        <taxon>Thermoleophilia</taxon>
        <taxon>Solirubrobacterales</taxon>
        <taxon>Paraconexibacteraceae</taxon>
        <taxon>Paraconexibacter</taxon>
    </lineage>
</organism>
<comment type="subcellular location">
    <subcellularLocation>
        <location evidence="1">Cell membrane</location>
        <topology evidence="1">Multi-pass membrane protein</topology>
    </subcellularLocation>
</comment>
<evidence type="ECO:0000313" key="8">
    <source>
        <dbReference type="EMBL" id="UTI66579.1"/>
    </source>
</evidence>
<dbReference type="EMBL" id="CP098502">
    <property type="protein sequence ID" value="UTI66579.1"/>
    <property type="molecule type" value="Genomic_DNA"/>
</dbReference>
<dbReference type="Proteomes" id="UP001056035">
    <property type="component" value="Chromosome"/>
</dbReference>
<keyword evidence="9" id="KW-1185">Reference proteome</keyword>
<dbReference type="InterPro" id="IPR017039">
    <property type="entry name" value="Virul_fac_BrkB"/>
</dbReference>
<gene>
    <name evidence="8" type="ORF">NBH00_10295</name>
</gene>
<dbReference type="PIRSF" id="PIRSF035875">
    <property type="entry name" value="RNase_BN"/>
    <property type="match status" value="1"/>
</dbReference>
<evidence type="ECO:0000256" key="7">
    <source>
        <dbReference type="SAM" id="Phobius"/>
    </source>
</evidence>
<keyword evidence="4 7" id="KW-1133">Transmembrane helix</keyword>
<proteinExistence type="predicted"/>
<feature type="compositionally biased region" description="Low complexity" evidence="6">
    <location>
        <begin position="307"/>
        <end position="318"/>
    </location>
</feature>
<dbReference type="NCBIfam" id="TIGR00765">
    <property type="entry name" value="yihY_not_rbn"/>
    <property type="match status" value="1"/>
</dbReference>
<evidence type="ECO:0000256" key="4">
    <source>
        <dbReference type="ARBA" id="ARBA00022989"/>
    </source>
</evidence>
<sequence>MDTEAQPQDIVPGRPSQPRIAWLAVKRYLDHGMTDNAASLTYFAMLSLFPALLMTVSLLSLLGSPQLPGHAANYLADHGAAPNTVNSVRDVLDKMVKTSSGQSLVTFFVAIALALNGASGAYAAAGRALNKVNGVDEDRSFLRRKVTDLAATLVVLVLLVLVLVALFLGGGIADDLLGKIGLGSTGAFVWSVARWPAAFLLALLAYGVVYAYAPDVEPRRLRWISPGAVVAVVVWLLGSAGFGLFLKASPGYGAAYGAFTAAILLLLWLYITTNAFLYGAELNEMIRRIDLTADGGPPFVTPPPEPAAGSSPPATSTSLRVPDS</sequence>
<evidence type="ECO:0000256" key="2">
    <source>
        <dbReference type="ARBA" id="ARBA00022475"/>
    </source>
</evidence>
<dbReference type="RefSeq" id="WP_254573248.1">
    <property type="nucleotide sequence ID" value="NZ_CP098502.1"/>
</dbReference>
<feature type="region of interest" description="Disordered" evidence="6">
    <location>
        <begin position="297"/>
        <end position="324"/>
    </location>
</feature>